<evidence type="ECO:0000313" key="8">
    <source>
        <dbReference type="EMBL" id="KAK3043820.1"/>
    </source>
</evidence>
<reference evidence="8" key="1">
    <citation type="submission" date="2022-12" db="EMBL/GenBank/DDBJ databases">
        <title>Draft genome assemblies for two species of Escallonia (Escalloniales).</title>
        <authorList>
            <person name="Chanderbali A."/>
            <person name="Dervinis C."/>
            <person name="Anghel I."/>
            <person name="Soltis D."/>
            <person name="Soltis P."/>
            <person name="Zapata F."/>
        </authorList>
    </citation>
    <scope>NUCLEOTIDE SEQUENCE</scope>
    <source>
        <strain evidence="8">UCBG64.0493</strain>
        <tissue evidence="8">Leaf</tissue>
    </source>
</reference>
<keyword evidence="2" id="KW-0863">Zinc-finger</keyword>
<evidence type="ECO:0000259" key="7">
    <source>
        <dbReference type="Pfam" id="PF23121"/>
    </source>
</evidence>
<dbReference type="PANTHER" id="PTHR33304">
    <property type="match status" value="1"/>
</dbReference>
<feature type="region of interest" description="Disordered" evidence="6">
    <location>
        <begin position="191"/>
        <end position="249"/>
    </location>
</feature>
<evidence type="ECO:0000256" key="6">
    <source>
        <dbReference type="SAM" id="MobiDB-lite"/>
    </source>
</evidence>
<feature type="region of interest" description="Disordered" evidence="6">
    <location>
        <begin position="288"/>
        <end position="307"/>
    </location>
</feature>
<gene>
    <name evidence="8" type="ORF">RJ639_000519</name>
</gene>
<dbReference type="InterPro" id="IPR019786">
    <property type="entry name" value="Zinc_finger_PHD-type_CS"/>
</dbReference>
<evidence type="ECO:0000256" key="5">
    <source>
        <dbReference type="ARBA" id="ARBA00023163"/>
    </source>
</evidence>
<feature type="compositionally biased region" description="Basic residues" evidence="6">
    <location>
        <begin position="210"/>
        <end position="228"/>
    </location>
</feature>
<keyword evidence="4" id="KW-0805">Transcription regulation</keyword>
<keyword evidence="9" id="KW-1185">Reference proteome</keyword>
<evidence type="ECO:0000256" key="1">
    <source>
        <dbReference type="ARBA" id="ARBA00022723"/>
    </source>
</evidence>
<keyword evidence="1" id="KW-0479">Metal-binding</keyword>
<dbReference type="CDD" id="cd15489">
    <property type="entry name" value="PHD_SF"/>
    <property type="match status" value="1"/>
</dbReference>
<keyword evidence="3" id="KW-0862">Zinc</keyword>
<dbReference type="Pfam" id="PF23121">
    <property type="entry name" value="SPOC_AIPP2"/>
    <property type="match status" value="1"/>
</dbReference>
<dbReference type="GO" id="GO:0008270">
    <property type="term" value="F:zinc ion binding"/>
    <property type="evidence" value="ECO:0007669"/>
    <property type="project" value="UniProtKB-KW"/>
</dbReference>
<dbReference type="EMBL" id="JAVXUP010000001">
    <property type="protein sequence ID" value="KAK3043820.1"/>
    <property type="molecule type" value="Genomic_DNA"/>
</dbReference>
<sequence length="516" mass="58500">MPLPPIRQTADEGPAEQKPLCPNLTFNKQRKSKSTFRYKGCLAAAAKLGGLNSISTVLDTDTIADHAKLPCCMFFQATICQQCGDTGFWNAWVYCVKCLEFAVHRYCLHKIPETFDEYVRWVCEDCNSEVQARKKLKRVNTSSFATKANDHKSHVDPSHDFVELHTDPYLERAQLAGNGRRKDVTCSVGEGNELRHQRSPSQSERNCSQLKKKVMKKKNKKKKKKKKDVAHLVAKPEEQRPQRSASRRNYGAYRKMDFTEHAKLANGSTSINIKLKKTYDTCSVAKEEEHERCERSSEPGNAAEPEEQRCQSCSYQEHCVADSGIEKYGKDLKLERESGPMLDKESNFNVEVPQVAISKLNVEEEHAQPVVNPVWRGTFSILNKIDDPFDGLVAHLSSKACAKVCDEASLLPSSLCVEMLPKFDVWPPAFRRSEPSDDNIALYFFPADTRHERVFDDLVDEMFSQELAMSAILKNSQLLVFTSIELPPVSRSEYEQDTDHESNAHMSLTATEHEVQ</sequence>
<feature type="region of interest" description="Disordered" evidence="6">
    <location>
        <begin position="491"/>
        <end position="516"/>
    </location>
</feature>
<keyword evidence="5" id="KW-0804">Transcription</keyword>
<dbReference type="GO" id="GO:0034244">
    <property type="term" value="P:negative regulation of transcription elongation by RNA polymerase II"/>
    <property type="evidence" value="ECO:0007669"/>
    <property type="project" value="InterPro"/>
</dbReference>
<feature type="compositionally biased region" description="Basic and acidic residues" evidence="6">
    <location>
        <begin position="492"/>
        <end position="503"/>
    </location>
</feature>
<proteinExistence type="predicted"/>
<feature type="domain" description="AIPP2-like SPOC-like" evidence="7">
    <location>
        <begin position="375"/>
        <end position="491"/>
    </location>
</feature>
<protein>
    <recommendedName>
        <fullName evidence="7">AIPP2-like SPOC-like domain-containing protein</fullName>
    </recommendedName>
</protein>
<dbReference type="AlphaFoldDB" id="A0AA88XSS0"/>
<accession>A0AA88XSS0</accession>
<evidence type="ECO:0000256" key="3">
    <source>
        <dbReference type="ARBA" id="ARBA00022833"/>
    </source>
</evidence>
<comment type="caution">
    <text evidence="8">The sequence shown here is derived from an EMBL/GenBank/DDBJ whole genome shotgun (WGS) entry which is preliminary data.</text>
</comment>
<dbReference type="InterPro" id="IPR056280">
    <property type="entry name" value="AIPP2-like_SPOC"/>
</dbReference>
<dbReference type="Proteomes" id="UP001188597">
    <property type="component" value="Unassembled WGS sequence"/>
</dbReference>
<feature type="compositionally biased region" description="Polar residues" evidence="6">
    <location>
        <begin position="199"/>
        <end position="209"/>
    </location>
</feature>
<feature type="compositionally biased region" description="Basic and acidic residues" evidence="6">
    <location>
        <begin position="288"/>
        <end position="297"/>
    </location>
</feature>
<dbReference type="PANTHER" id="PTHR33304:SF18">
    <property type="entry name" value="CHROMATIN REGULATOR PHD FAMILY-RELATED"/>
    <property type="match status" value="1"/>
</dbReference>
<evidence type="ECO:0000313" key="9">
    <source>
        <dbReference type="Proteomes" id="UP001188597"/>
    </source>
</evidence>
<dbReference type="GO" id="GO:0140566">
    <property type="term" value="F:histone reader activity"/>
    <property type="evidence" value="ECO:0007669"/>
    <property type="project" value="InterPro"/>
</dbReference>
<evidence type="ECO:0000256" key="2">
    <source>
        <dbReference type="ARBA" id="ARBA00022771"/>
    </source>
</evidence>
<organism evidence="8 9">
    <name type="scientific">Escallonia herrerae</name>
    <dbReference type="NCBI Taxonomy" id="1293975"/>
    <lineage>
        <taxon>Eukaryota</taxon>
        <taxon>Viridiplantae</taxon>
        <taxon>Streptophyta</taxon>
        <taxon>Embryophyta</taxon>
        <taxon>Tracheophyta</taxon>
        <taxon>Spermatophyta</taxon>
        <taxon>Magnoliopsida</taxon>
        <taxon>eudicotyledons</taxon>
        <taxon>Gunneridae</taxon>
        <taxon>Pentapetalae</taxon>
        <taxon>asterids</taxon>
        <taxon>campanulids</taxon>
        <taxon>Escalloniales</taxon>
        <taxon>Escalloniaceae</taxon>
        <taxon>Escallonia</taxon>
    </lineage>
</organism>
<dbReference type="PROSITE" id="PS01359">
    <property type="entry name" value="ZF_PHD_1"/>
    <property type="match status" value="1"/>
</dbReference>
<evidence type="ECO:0000256" key="4">
    <source>
        <dbReference type="ARBA" id="ARBA00023015"/>
    </source>
</evidence>
<dbReference type="InterPro" id="IPR049914">
    <property type="entry name" value="PHD1-3/5-6"/>
</dbReference>
<name>A0AA88XSS0_9ASTE</name>